<accession>A0A7W5E4E0</accession>
<dbReference type="InterPro" id="IPR029063">
    <property type="entry name" value="SAM-dependent_MTases_sf"/>
</dbReference>
<protein>
    <recommendedName>
        <fullName evidence="3">Methyltransferase type 11 domain-containing protein</fullName>
    </recommendedName>
</protein>
<dbReference type="EMBL" id="JACHXU010000021">
    <property type="protein sequence ID" value="MBB3209132.1"/>
    <property type="molecule type" value="Genomic_DNA"/>
</dbReference>
<dbReference type="SUPFAM" id="SSF53335">
    <property type="entry name" value="S-adenosyl-L-methionine-dependent methyltransferases"/>
    <property type="match status" value="1"/>
</dbReference>
<comment type="caution">
    <text evidence="1">The sequence shown here is derived from an EMBL/GenBank/DDBJ whole genome shotgun (WGS) entry which is preliminary data.</text>
</comment>
<dbReference type="Proteomes" id="UP000536179">
    <property type="component" value="Unassembled WGS sequence"/>
</dbReference>
<gene>
    <name evidence="1" type="ORF">FHS27_004970</name>
</gene>
<organism evidence="1 2">
    <name type="scientific">Aporhodopirellula rubra</name>
    <dbReference type="NCBI Taxonomy" id="980271"/>
    <lineage>
        <taxon>Bacteria</taxon>
        <taxon>Pseudomonadati</taxon>
        <taxon>Planctomycetota</taxon>
        <taxon>Planctomycetia</taxon>
        <taxon>Pirellulales</taxon>
        <taxon>Pirellulaceae</taxon>
        <taxon>Aporhodopirellula</taxon>
    </lineage>
</organism>
<reference evidence="1 2" key="1">
    <citation type="submission" date="2020-08" db="EMBL/GenBank/DDBJ databases">
        <title>Genomic Encyclopedia of Type Strains, Phase III (KMG-III): the genomes of soil and plant-associated and newly described type strains.</title>
        <authorList>
            <person name="Whitman W."/>
        </authorList>
    </citation>
    <scope>NUCLEOTIDE SEQUENCE [LARGE SCALE GENOMIC DNA]</scope>
    <source>
        <strain evidence="1 2">CECT 8075</strain>
    </source>
</reference>
<dbReference type="AlphaFoldDB" id="A0A7W5E4E0"/>
<keyword evidence="2" id="KW-1185">Reference proteome</keyword>
<evidence type="ECO:0008006" key="3">
    <source>
        <dbReference type="Google" id="ProtNLM"/>
    </source>
</evidence>
<evidence type="ECO:0000313" key="2">
    <source>
        <dbReference type="Proteomes" id="UP000536179"/>
    </source>
</evidence>
<evidence type="ECO:0000313" key="1">
    <source>
        <dbReference type="EMBL" id="MBB3209132.1"/>
    </source>
</evidence>
<dbReference type="RefSeq" id="WP_184307517.1">
    <property type="nucleotide sequence ID" value="NZ_JACHXU010000021.1"/>
</dbReference>
<proteinExistence type="predicted"/>
<name>A0A7W5E4E0_9BACT</name>
<sequence length="192" mass="21896">MQLISKTKSVVSAIKFNLKVQSLPDRIYLRQVMLPEMASTKPANVLLAGTRRYTRRYPQCFDQTVTTVWTIDFDPSAARFGNAARHRVGDMCSVDEVFHDIRFDIIHINGILGFGVDTPESIRRMIEACHRAIQPDGYIMLGWDADRTPDPTLNPDITSRFVHTAFAGLPPRHTVTGLDGYDHVFDWFRRTD</sequence>
<dbReference type="Gene3D" id="3.40.50.150">
    <property type="entry name" value="Vaccinia Virus protein VP39"/>
    <property type="match status" value="1"/>
</dbReference>